<sequence>MSISSVPTPDAKSARILDSSLPVFCTYGFQKTSMQDIARAAGMSRAALYLHFANKEDVFRSGAVRTHAAVMGRVEAELGQPGDVFERIEAALVAYFEGLVEQIAASPHGAELFDASAELVGDVVLGARRRLIDLLRDALGAAERRGEIHLSGIATASAELAVLLLATVDGVKAQRSALLPVRPGIVLQLRLLRAAIQPAAAACV</sequence>
<organism evidence="6 7">
    <name type="scientific">Microterricola viridarii</name>
    <dbReference type="NCBI Taxonomy" id="412690"/>
    <lineage>
        <taxon>Bacteria</taxon>
        <taxon>Bacillati</taxon>
        <taxon>Actinomycetota</taxon>
        <taxon>Actinomycetes</taxon>
        <taxon>Micrococcales</taxon>
        <taxon>Microbacteriaceae</taxon>
        <taxon>Microterricola</taxon>
    </lineage>
</organism>
<dbReference type="SUPFAM" id="SSF46689">
    <property type="entry name" value="Homeodomain-like"/>
    <property type="match status" value="1"/>
</dbReference>
<dbReference type="Proteomes" id="UP000181956">
    <property type="component" value="Chromosome I"/>
</dbReference>
<dbReference type="Pfam" id="PF00440">
    <property type="entry name" value="TetR_N"/>
    <property type="match status" value="1"/>
</dbReference>
<keyword evidence="2 4" id="KW-0238">DNA-binding</keyword>
<dbReference type="GO" id="GO:0003700">
    <property type="term" value="F:DNA-binding transcription factor activity"/>
    <property type="evidence" value="ECO:0007669"/>
    <property type="project" value="TreeGrafter"/>
</dbReference>
<evidence type="ECO:0000259" key="5">
    <source>
        <dbReference type="PROSITE" id="PS50977"/>
    </source>
</evidence>
<evidence type="ECO:0000313" key="7">
    <source>
        <dbReference type="Proteomes" id="UP000181956"/>
    </source>
</evidence>
<dbReference type="PROSITE" id="PS50977">
    <property type="entry name" value="HTH_TETR_2"/>
    <property type="match status" value="1"/>
</dbReference>
<accession>A0A1H1WH26</accession>
<feature type="DNA-binding region" description="H-T-H motif" evidence="4">
    <location>
        <begin position="33"/>
        <end position="52"/>
    </location>
</feature>
<dbReference type="EMBL" id="LT629742">
    <property type="protein sequence ID" value="SDS95479.1"/>
    <property type="molecule type" value="Genomic_DNA"/>
</dbReference>
<feature type="domain" description="HTH tetR-type" evidence="5">
    <location>
        <begin position="10"/>
        <end position="70"/>
    </location>
</feature>
<protein>
    <submittedName>
        <fullName evidence="6">DNA-binding transcriptional regulator, AcrR family</fullName>
    </submittedName>
</protein>
<dbReference type="PANTHER" id="PTHR30055">
    <property type="entry name" value="HTH-TYPE TRANSCRIPTIONAL REGULATOR RUTR"/>
    <property type="match status" value="1"/>
</dbReference>
<keyword evidence="7" id="KW-1185">Reference proteome</keyword>
<dbReference type="AlphaFoldDB" id="A0A1H1WH26"/>
<evidence type="ECO:0000256" key="3">
    <source>
        <dbReference type="ARBA" id="ARBA00023163"/>
    </source>
</evidence>
<dbReference type="InterPro" id="IPR009057">
    <property type="entry name" value="Homeodomain-like_sf"/>
</dbReference>
<evidence type="ECO:0000313" key="6">
    <source>
        <dbReference type="EMBL" id="SDS95479.1"/>
    </source>
</evidence>
<dbReference type="PANTHER" id="PTHR30055:SF234">
    <property type="entry name" value="HTH-TYPE TRANSCRIPTIONAL REGULATOR BETI"/>
    <property type="match status" value="1"/>
</dbReference>
<dbReference type="Gene3D" id="1.10.357.10">
    <property type="entry name" value="Tetracycline Repressor, domain 2"/>
    <property type="match status" value="1"/>
</dbReference>
<dbReference type="InterPro" id="IPR050109">
    <property type="entry name" value="HTH-type_TetR-like_transc_reg"/>
</dbReference>
<keyword evidence="1" id="KW-0805">Transcription regulation</keyword>
<dbReference type="GO" id="GO:0000976">
    <property type="term" value="F:transcription cis-regulatory region binding"/>
    <property type="evidence" value="ECO:0007669"/>
    <property type="project" value="TreeGrafter"/>
</dbReference>
<evidence type="ECO:0000256" key="4">
    <source>
        <dbReference type="PROSITE-ProRule" id="PRU00335"/>
    </source>
</evidence>
<dbReference type="PRINTS" id="PR00455">
    <property type="entry name" value="HTHTETR"/>
</dbReference>
<dbReference type="OrthoDB" id="116659at2"/>
<proteinExistence type="predicted"/>
<keyword evidence="3" id="KW-0804">Transcription</keyword>
<name>A0A1H1WH26_9MICO</name>
<evidence type="ECO:0000256" key="2">
    <source>
        <dbReference type="ARBA" id="ARBA00023125"/>
    </source>
</evidence>
<dbReference type="InterPro" id="IPR001647">
    <property type="entry name" value="HTH_TetR"/>
</dbReference>
<reference evidence="7" key="1">
    <citation type="submission" date="2016-10" db="EMBL/GenBank/DDBJ databases">
        <authorList>
            <person name="Varghese N."/>
            <person name="Submissions S."/>
        </authorList>
    </citation>
    <scope>NUCLEOTIDE SEQUENCE [LARGE SCALE GENOMIC DNA]</scope>
    <source>
        <strain evidence="7">DSM 21772</strain>
    </source>
</reference>
<evidence type="ECO:0000256" key="1">
    <source>
        <dbReference type="ARBA" id="ARBA00023015"/>
    </source>
</evidence>
<gene>
    <name evidence="6" type="ORF">SAMN04489834_2512</name>
</gene>